<keyword evidence="1" id="KW-0732">Signal</keyword>
<dbReference type="InterPro" id="IPR000801">
    <property type="entry name" value="Esterase-like"/>
</dbReference>
<dbReference type="Pfam" id="PF00756">
    <property type="entry name" value="Esterase"/>
    <property type="match status" value="1"/>
</dbReference>
<feature type="signal peptide" evidence="1">
    <location>
        <begin position="1"/>
        <end position="21"/>
    </location>
</feature>
<dbReference type="PANTHER" id="PTHR48098:SF6">
    <property type="entry name" value="FERRI-BACILLIBACTIN ESTERASE BESA"/>
    <property type="match status" value="1"/>
</dbReference>
<dbReference type="PANTHER" id="PTHR48098">
    <property type="entry name" value="ENTEROCHELIN ESTERASE-RELATED"/>
    <property type="match status" value="1"/>
</dbReference>
<protein>
    <submittedName>
        <fullName evidence="2">Alpha/beta hydrolase-fold protein</fullName>
    </submittedName>
</protein>
<dbReference type="SUPFAM" id="SSF53474">
    <property type="entry name" value="alpha/beta-Hydrolases"/>
    <property type="match status" value="1"/>
</dbReference>
<proteinExistence type="predicted"/>
<evidence type="ECO:0000313" key="3">
    <source>
        <dbReference type="Proteomes" id="UP001164705"/>
    </source>
</evidence>
<dbReference type="KEGG" id="lnu:N7U66_15085"/>
<sequence>MKKSLLLLVLATILASCKPFDQETVSRQNRSEIDLSNLKAKTLKNAVISGGEIQRIDSFPSQYVSSRPVDIWLPNKYSKDKTYSVLYMHDGQNLFDATNTENKQEWMVDEIATKLMDDGDVREFIVVGIHSIPKTRWKDLFRKKL</sequence>
<dbReference type="EMBL" id="CP113088">
    <property type="protein sequence ID" value="WAC01373.1"/>
    <property type="molecule type" value="Genomic_DNA"/>
</dbReference>
<evidence type="ECO:0000256" key="1">
    <source>
        <dbReference type="SAM" id="SignalP"/>
    </source>
</evidence>
<gene>
    <name evidence="2" type="ORF">N7U66_15085</name>
</gene>
<keyword evidence="2" id="KW-0378">Hydrolase</keyword>
<keyword evidence="3" id="KW-1185">Reference proteome</keyword>
<name>A0A9E8MTX3_9FLAO</name>
<reference evidence="2" key="1">
    <citation type="submission" date="2022-11" db="EMBL/GenBank/DDBJ databases">
        <title>Lacinutrix neustonica HL-RS19T sp. nov., isolated from the surface microlayer sample of brackish Lake Shihwa.</title>
        <authorList>
            <person name="Choi J.Y."/>
            <person name="Hwang C.Y."/>
        </authorList>
    </citation>
    <scope>NUCLEOTIDE SEQUENCE</scope>
    <source>
        <strain evidence="2">HL-RS19</strain>
    </source>
</reference>
<feature type="chain" id="PRO_5038856459" evidence="1">
    <location>
        <begin position="22"/>
        <end position="145"/>
    </location>
</feature>
<dbReference type="Gene3D" id="3.40.50.1820">
    <property type="entry name" value="alpha/beta hydrolase"/>
    <property type="match status" value="1"/>
</dbReference>
<dbReference type="InterPro" id="IPR029058">
    <property type="entry name" value="AB_hydrolase_fold"/>
</dbReference>
<dbReference type="Proteomes" id="UP001164705">
    <property type="component" value="Chromosome"/>
</dbReference>
<dbReference type="AlphaFoldDB" id="A0A9E8MTX3"/>
<dbReference type="PROSITE" id="PS51257">
    <property type="entry name" value="PROKAR_LIPOPROTEIN"/>
    <property type="match status" value="1"/>
</dbReference>
<accession>A0A9E8MTX3</accession>
<dbReference type="InterPro" id="IPR050583">
    <property type="entry name" value="Mycobacterial_A85_antigen"/>
</dbReference>
<evidence type="ECO:0000313" key="2">
    <source>
        <dbReference type="EMBL" id="WAC01373.1"/>
    </source>
</evidence>
<dbReference type="RefSeq" id="WP_267675987.1">
    <property type="nucleotide sequence ID" value="NZ_CP113088.1"/>
</dbReference>
<organism evidence="2 3">
    <name type="scientific">Lacinutrix neustonica</name>
    <dbReference type="NCBI Taxonomy" id="2980107"/>
    <lineage>
        <taxon>Bacteria</taxon>
        <taxon>Pseudomonadati</taxon>
        <taxon>Bacteroidota</taxon>
        <taxon>Flavobacteriia</taxon>
        <taxon>Flavobacteriales</taxon>
        <taxon>Flavobacteriaceae</taxon>
        <taxon>Lacinutrix</taxon>
    </lineage>
</organism>
<dbReference type="GO" id="GO:0016787">
    <property type="term" value="F:hydrolase activity"/>
    <property type="evidence" value="ECO:0007669"/>
    <property type="project" value="UniProtKB-KW"/>
</dbReference>